<feature type="compositionally biased region" description="Low complexity" evidence="1">
    <location>
        <begin position="102"/>
        <end position="112"/>
    </location>
</feature>
<evidence type="ECO:0000256" key="1">
    <source>
        <dbReference type="SAM" id="MobiDB-lite"/>
    </source>
</evidence>
<dbReference type="Proteomes" id="UP001498398">
    <property type="component" value="Unassembled WGS sequence"/>
</dbReference>
<feature type="region of interest" description="Disordered" evidence="1">
    <location>
        <begin position="72"/>
        <end position="126"/>
    </location>
</feature>
<dbReference type="EMBL" id="JBANRG010000005">
    <property type="protein sequence ID" value="KAK7466249.1"/>
    <property type="molecule type" value="Genomic_DNA"/>
</dbReference>
<organism evidence="2 3">
    <name type="scientific">Marasmiellus scandens</name>
    <dbReference type="NCBI Taxonomy" id="2682957"/>
    <lineage>
        <taxon>Eukaryota</taxon>
        <taxon>Fungi</taxon>
        <taxon>Dikarya</taxon>
        <taxon>Basidiomycota</taxon>
        <taxon>Agaricomycotina</taxon>
        <taxon>Agaricomycetes</taxon>
        <taxon>Agaricomycetidae</taxon>
        <taxon>Agaricales</taxon>
        <taxon>Marasmiineae</taxon>
        <taxon>Omphalotaceae</taxon>
        <taxon>Marasmiellus</taxon>
    </lineage>
</organism>
<comment type="caution">
    <text evidence="2">The sequence shown here is derived from an EMBL/GenBank/DDBJ whole genome shotgun (WGS) entry which is preliminary data.</text>
</comment>
<gene>
    <name evidence="2" type="ORF">VKT23_004977</name>
</gene>
<feature type="compositionally biased region" description="Basic and acidic residues" evidence="1">
    <location>
        <begin position="116"/>
        <end position="126"/>
    </location>
</feature>
<protein>
    <submittedName>
        <fullName evidence="2">Uncharacterized protein</fullName>
    </submittedName>
</protein>
<evidence type="ECO:0000313" key="2">
    <source>
        <dbReference type="EMBL" id="KAK7466249.1"/>
    </source>
</evidence>
<reference evidence="2 3" key="1">
    <citation type="submission" date="2024-01" db="EMBL/GenBank/DDBJ databases">
        <title>A draft genome for the cacao thread blight pathogen Marasmiellus scandens.</title>
        <authorList>
            <person name="Baruah I.K."/>
            <person name="Leung J."/>
            <person name="Bukari Y."/>
            <person name="Amoako-Attah I."/>
            <person name="Meinhardt L.W."/>
            <person name="Bailey B.A."/>
            <person name="Cohen S.P."/>
        </authorList>
    </citation>
    <scope>NUCLEOTIDE SEQUENCE [LARGE SCALE GENOMIC DNA]</scope>
    <source>
        <strain evidence="2 3">GH-19</strain>
    </source>
</reference>
<name>A0ABR1JTS7_9AGAR</name>
<evidence type="ECO:0000313" key="3">
    <source>
        <dbReference type="Proteomes" id="UP001498398"/>
    </source>
</evidence>
<proteinExistence type="predicted"/>
<sequence>MIPPSIRKCTSSHVLIPGPFSPLGIELYFFTFTTTTSSYLPFPFFSATGRNLFLSPPLLHICRSLSSCPRKLDAPDPPLDPANLIQNQPNPTGLNAKPPTQSSSHSLTSVFSLMNPRDHTHPTTDR</sequence>
<feature type="compositionally biased region" description="Polar residues" evidence="1">
    <location>
        <begin position="84"/>
        <end position="101"/>
    </location>
</feature>
<keyword evidence="3" id="KW-1185">Reference proteome</keyword>
<accession>A0ABR1JTS7</accession>